<dbReference type="CDD" id="cd04301">
    <property type="entry name" value="NAT_SF"/>
    <property type="match status" value="1"/>
</dbReference>
<dbReference type="PROSITE" id="PS51186">
    <property type="entry name" value="GNAT"/>
    <property type="match status" value="1"/>
</dbReference>
<keyword evidence="3" id="KW-1185">Reference proteome</keyword>
<evidence type="ECO:0000313" key="3">
    <source>
        <dbReference type="Proteomes" id="UP000652430"/>
    </source>
</evidence>
<dbReference type="InterPro" id="IPR016181">
    <property type="entry name" value="Acyl_CoA_acyltransferase"/>
</dbReference>
<evidence type="ECO:0000259" key="1">
    <source>
        <dbReference type="PROSITE" id="PS51186"/>
    </source>
</evidence>
<evidence type="ECO:0000313" key="2">
    <source>
        <dbReference type="EMBL" id="GHH25727.1"/>
    </source>
</evidence>
<dbReference type="EMBL" id="BNAQ01000010">
    <property type="protein sequence ID" value="GHH25727.1"/>
    <property type="molecule type" value="Genomic_DNA"/>
</dbReference>
<feature type="domain" description="N-acetyltransferase" evidence="1">
    <location>
        <begin position="219"/>
        <end position="363"/>
    </location>
</feature>
<reference evidence="3" key="1">
    <citation type="journal article" date="2019" name="Int. J. Syst. Evol. Microbiol.">
        <title>The Global Catalogue of Microorganisms (GCM) 10K type strain sequencing project: providing services to taxonomists for standard genome sequencing and annotation.</title>
        <authorList>
            <consortium name="The Broad Institute Genomics Platform"/>
            <consortium name="The Broad Institute Genome Sequencing Center for Infectious Disease"/>
            <person name="Wu L."/>
            <person name="Ma J."/>
        </authorList>
    </citation>
    <scope>NUCLEOTIDE SEQUENCE [LARGE SCALE GENOMIC DNA]</scope>
    <source>
        <strain evidence="3">CGMCC 1.8957</strain>
    </source>
</reference>
<dbReference type="SUPFAM" id="SSF55729">
    <property type="entry name" value="Acyl-CoA N-acyltransferases (Nat)"/>
    <property type="match status" value="1"/>
</dbReference>
<proteinExistence type="predicted"/>
<dbReference type="Gene3D" id="3.40.630.30">
    <property type="match status" value="1"/>
</dbReference>
<protein>
    <recommendedName>
        <fullName evidence="1">N-acetyltransferase domain-containing protein</fullName>
    </recommendedName>
</protein>
<dbReference type="RefSeq" id="WP_229839574.1">
    <property type="nucleotide sequence ID" value="NZ_BNAQ01000010.1"/>
</dbReference>
<gene>
    <name evidence="2" type="ORF">GCM10008023_39420</name>
</gene>
<sequence>MFQKVGNPLGSQPTYFWDGCFNKRMDTLIARNHPRQVRLQRLSSGGTMKIIDDVRDLLPLADRIHVARMLEKNPDVVRSVTVPGQSGTAGIFAYLPLNAYGAWALMTGRYDGSKPDPAWICSAGEKPAAIAIWLIVAPGLLLRLFEPIARLFRELCPEGCAIFSYGATDASASIQRAVGFRPAREMFPGASAHLVAACPDNAVPIDIARSIERARRAHVHVSVARSIEDMARVFSVRSATFQAEQACPYEEEFDGNDFCATQLLAYVGDDPAACIRIRYFGEFAKLERLAVRREYRSRRLSRPLVEAALAHCARKGFRRIYGHSRADLVEFWQRLGFDVIPERPPFWFSDVEYVEISAELTADPLEIRFGIDPMMAIRPEGSWDEPGPLDMSLVRCSLAA</sequence>
<dbReference type="InterPro" id="IPR000182">
    <property type="entry name" value="GNAT_dom"/>
</dbReference>
<comment type="caution">
    <text evidence="2">The sequence shown here is derived from an EMBL/GenBank/DDBJ whole genome shotgun (WGS) entry which is preliminary data.</text>
</comment>
<organism evidence="2 3">
    <name type="scientific">Sphingomonas glacialis</name>
    <dbReference type="NCBI Taxonomy" id="658225"/>
    <lineage>
        <taxon>Bacteria</taxon>
        <taxon>Pseudomonadati</taxon>
        <taxon>Pseudomonadota</taxon>
        <taxon>Alphaproteobacteria</taxon>
        <taxon>Sphingomonadales</taxon>
        <taxon>Sphingomonadaceae</taxon>
        <taxon>Sphingomonas</taxon>
    </lineage>
</organism>
<dbReference type="Proteomes" id="UP000652430">
    <property type="component" value="Unassembled WGS sequence"/>
</dbReference>
<dbReference type="Pfam" id="PF00583">
    <property type="entry name" value="Acetyltransf_1"/>
    <property type="match status" value="1"/>
</dbReference>
<name>A0ABQ3LWY1_9SPHN</name>
<accession>A0ABQ3LWY1</accession>